<dbReference type="HOGENOM" id="CLU_690961_0_0_1"/>
<evidence type="ECO:0000313" key="5">
    <source>
        <dbReference type="Proteomes" id="UP000054524"/>
    </source>
</evidence>
<feature type="domain" description="Phospholipid/glycerol acyltransferase" evidence="2">
    <location>
        <begin position="93"/>
        <end position="227"/>
    </location>
</feature>
<keyword evidence="1" id="KW-1133">Transmembrane helix</keyword>
<dbReference type="AlphaFoldDB" id="H8ZB11"/>
<proteinExistence type="predicted"/>
<dbReference type="EMBL" id="AKIJ01000003">
    <property type="protein sequence ID" value="KFG26268.1"/>
    <property type="molecule type" value="Genomic_DNA"/>
</dbReference>
<reference evidence="4" key="2">
    <citation type="submission" date="2012-10" db="EMBL/GenBank/DDBJ databases">
        <authorList>
            <consortium name="The Broad Institute Genome Sequencing Platform"/>
            <consortium name="The Broad Institute Genome Sequencing Center for Infectious Disease"/>
            <person name="Cuomo C."/>
            <person name="Troemel E."/>
            <person name="Walker B."/>
            <person name="Young S.K."/>
            <person name="Zeng Q."/>
            <person name="Gargeya S."/>
            <person name="Fitzgerald M."/>
            <person name="Haas B."/>
            <person name="Abouelleil A."/>
            <person name="Alvarado L."/>
            <person name="Arachchi H.M."/>
            <person name="Berlin A.M."/>
            <person name="Chapman S.B."/>
            <person name="Goldberg J."/>
            <person name="Griggs A."/>
            <person name="Gujja S."/>
            <person name="Hansen M."/>
            <person name="Howarth C."/>
            <person name="Imamovic A."/>
            <person name="Larimer J."/>
            <person name="McCowan C."/>
            <person name="Murphy C."/>
            <person name="Neiman D."/>
            <person name="Pearson M."/>
            <person name="Priest M."/>
            <person name="Roberts A."/>
            <person name="Saif S."/>
            <person name="Shea T."/>
            <person name="Sisk P."/>
            <person name="Sykes S."/>
            <person name="Wortman J."/>
            <person name="Nusbaum C."/>
            <person name="Birren B."/>
        </authorList>
    </citation>
    <scope>NUCLEOTIDE SEQUENCE</scope>
    <source>
        <strain evidence="4">ERTm6</strain>
    </source>
</reference>
<evidence type="ECO:0000313" key="4">
    <source>
        <dbReference type="EMBL" id="KFG26268.1"/>
    </source>
</evidence>
<evidence type="ECO:0000259" key="2">
    <source>
        <dbReference type="SMART" id="SM00563"/>
    </source>
</evidence>
<evidence type="ECO:0000313" key="3">
    <source>
        <dbReference type="EMBL" id="EHY66064.1"/>
    </source>
</evidence>
<dbReference type="Proteomes" id="UP000054524">
    <property type="component" value="Unassembled WGS sequence"/>
</dbReference>
<sequence length="400" mass="46336">MSTGTLRNITSLFRTVYFSFACLFYLVMCIVIIPAVYVTYRGLSCIGINMEKFKAIVGKLWLQVTQSLLCILIGDNTYILYKPLPEDQMMGNTLIISNHTSYVDWIYLWSLLLKTGRESISFIAKEAVGAFYPLRLGIDMLNFVLLTRKMEDDQMRLKKACSVLHKSNNYNLVIFPEGTFIDQDTKKKDEIFLKKELENRGLLKTLSPEEIEEKKIHTTIPHSLNKVFQEVIFPRVKGFKILVDELKPTLKNIMDCTIYLNMHGSDMMYPSDHFTLTNIILGRCSRIQALIICENIKFDAKIAENSSEWIYNRFAKKDELLKQLKMQRARKDNMHDICTEYKQKGYTIKRLHPSLSVTILLSAGSLVIILPCIFLSYLVSVFLYKYLASPYDTLKTLYNF</sequence>
<accession>A0A086J2A0</accession>
<reference evidence="4 5" key="3">
    <citation type="journal article" date="2014" name="Genome Announc.">
        <title>Genome Sequence of the Microsporidian Species Nematocida sp1 Strain ERTm6 (ATCC PRA-372).</title>
        <authorList>
            <person name="Bakowski M.A."/>
            <person name="Priest M."/>
            <person name="Young S."/>
            <person name="Cuomo C.A."/>
            <person name="Troemel E.R."/>
        </authorList>
    </citation>
    <scope>NUCLEOTIDE SEQUENCE [LARGE SCALE GENOMIC DNA]</scope>
    <source>
        <strain evidence="4 5">ERTm6</strain>
    </source>
</reference>
<dbReference type="EMBL" id="JH604634">
    <property type="protein sequence ID" value="EHY66064.1"/>
    <property type="molecule type" value="Genomic_DNA"/>
</dbReference>
<dbReference type="GO" id="GO:0005783">
    <property type="term" value="C:endoplasmic reticulum"/>
    <property type="evidence" value="ECO:0007669"/>
    <property type="project" value="TreeGrafter"/>
</dbReference>
<dbReference type="PANTHER" id="PTHR10983:SF16">
    <property type="entry name" value="LYSOCARDIOLIPIN ACYLTRANSFERASE 1"/>
    <property type="match status" value="1"/>
</dbReference>
<protein>
    <recommendedName>
        <fullName evidence="2">Phospholipid/glycerol acyltransferase domain-containing protein</fullName>
    </recommendedName>
</protein>
<dbReference type="GO" id="GO:0016746">
    <property type="term" value="F:acyltransferase activity"/>
    <property type="evidence" value="ECO:0007669"/>
    <property type="project" value="InterPro"/>
</dbReference>
<gene>
    <name evidence="3" type="ORF">NERG_00760</name>
    <name evidence="4" type="ORF">NESG_01387</name>
</gene>
<dbReference type="InterPro" id="IPR002123">
    <property type="entry name" value="Plipid/glycerol_acylTrfase"/>
</dbReference>
<organism evidence="3">
    <name type="scientific">Nematocida ausubeli (strain ATCC PRA-371 / ERTm2)</name>
    <name type="common">Nematode killer fungus</name>
    <dbReference type="NCBI Taxonomy" id="1913371"/>
    <lineage>
        <taxon>Eukaryota</taxon>
        <taxon>Fungi</taxon>
        <taxon>Fungi incertae sedis</taxon>
        <taxon>Microsporidia</taxon>
        <taxon>Nematocida</taxon>
    </lineage>
</organism>
<keyword evidence="1" id="KW-0472">Membrane</keyword>
<reference evidence="3" key="1">
    <citation type="submission" date="2011-03" db="EMBL/GenBank/DDBJ databases">
        <title>The Genome Sequence of Nematocida sp1 strain ERTm2.</title>
        <authorList>
            <consortium name="The Broad Institute Genome Sequencing Platform"/>
            <consortium name="The Broad Institute Genome Sequencing Center for Infectious Disease"/>
            <person name="Cuomo C."/>
            <person name="Troemel E."/>
            <person name="Young S.K."/>
            <person name="Zeng Q."/>
            <person name="Gargeya S."/>
            <person name="Fitzgerald M."/>
            <person name="Haas B."/>
            <person name="Abouelleil A."/>
            <person name="Alvarado L."/>
            <person name="Arachchi H.M."/>
            <person name="Berlin A."/>
            <person name="Brown A."/>
            <person name="Chapman S.B."/>
            <person name="Chen Z."/>
            <person name="Dunbar C."/>
            <person name="Freedman E."/>
            <person name="Gearin G."/>
            <person name="Gellesch M."/>
            <person name="Goldberg J."/>
            <person name="Griggs A."/>
            <person name="Gujja S."/>
            <person name="Heilman E.R."/>
            <person name="Heiman D."/>
            <person name="Howarth C."/>
            <person name="Larson L."/>
            <person name="Lui A."/>
            <person name="MacDonald P.J.P."/>
            <person name="Mehta T."/>
            <person name="Montmayeur A."/>
            <person name="Murphy C."/>
            <person name="Neiman D."/>
            <person name="Pearson M."/>
            <person name="Priest M."/>
            <person name="Roberts A."/>
            <person name="Saif S."/>
            <person name="Shea T."/>
            <person name="Shenoy N."/>
            <person name="Sisk P."/>
            <person name="Stolte C."/>
            <person name="Sykes S."/>
            <person name="White J."/>
            <person name="Yandava C."/>
            <person name="Wortman J."/>
            <person name="Nusbaum C."/>
            <person name="Birren B."/>
        </authorList>
    </citation>
    <scope>NUCLEOTIDE SEQUENCE</scope>
    <source>
        <strain evidence="3">ERTm2</strain>
    </source>
</reference>
<evidence type="ECO:0000256" key="1">
    <source>
        <dbReference type="SAM" id="Phobius"/>
    </source>
</evidence>
<dbReference type="Proteomes" id="UP000005622">
    <property type="component" value="Unassembled WGS sequence"/>
</dbReference>
<dbReference type="STRING" id="944018.H8ZB11"/>
<name>H8ZB11_NEMA1</name>
<dbReference type="GO" id="GO:0036149">
    <property type="term" value="P:phosphatidylinositol acyl-chain remodeling"/>
    <property type="evidence" value="ECO:0007669"/>
    <property type="project" value="TreeGrafter"/>
</dbReference>
<dbReference type="SMART" id="SM00563">
    <property type="entry name" value="PlsC"/>
    <property type="match status" value="1"/>
</dbReference>
<dbReference type="SUPFAM" id="SSF69593">
    <property type="entry name" value="Glycerol-3-phosphate (1)-acyltransferase"/>
    <property type="match status" value="1"/>
</dbReference>
<dbReference type="PANTHER" id="PTHR10983">
    <property type="entry name" value="1-ACYLGLYCEROL-3-PHOSPHATE ACYLTRANSFERASE-RELATED"/>
    <property type="match status" value="1"/>
</dbReference>
<feature type="transmembrane region" description="Helical" evidence="1">
    <location>
        <begin position="359"/>
        <end position="384"/>
    </location>
</feature>
<feature type="transmembrane region" description="Helical" evidence="1">
    <location>
        <begin position="16"/>
        <end position="40"/>
    </location>
</feature>
<accession>H8ZB11</accession>
<dbReference type="Pfam" id="PF01553">
    <property type="entry name" value="Acyltransferase"/>
    <property type="match status" value="1"/>
</dbReference>
<keyword evidence="5" id="KW-1185">Reference proteome</keyword>
<keyword evidence="1" id="KW-0812">Transmembrane</keyword>
<dbReference type="CDD" id="cd07990">
    <property type="entry name" value="LPLAT_LCLAT1-like"/>
    <property type="match status" value="1"/>
</dbReference>